<dbReference type="Proteomes" id="UP001420932">
    <property type="component" value="Unassembled WGS sequence"/>
</dbReference>
<proteinExistence type="predicted"/>
<evidence type="ECO:0000313" key="1">
    <source>
        <dbReference type="EMBL" id="KAK9087021.1"/>
    </source>
</evidence>
<comment type="caution">
    <text evidence="1">The sequence shown here is derived from an EMBL/GenBank/DDBJ whole genome shotgun (WGS) entry which is preliminary data.</text>
</comment>
<sequence>MSSLYDEEDHVTKNVRNREGTVFEKDAGTTVNPSFRHALVGQVMEDKMEEDKDTESEPNLDEMEDYRLNLATKPPNICFAEKIHTEINARLDMTLFVRLWVETLDIRQNMEGFRQCGTQKVGEK</sequence>
<name>A0AAP0E5K3_9MAGN</name>
<gene>
    <name evidence="1" type="ORF">Syun_029415</name>
</gene>
<keyword evidence="2" id="KW-1185">Reference proteome</keyword>
<protein>
    <submittedName>
        <fullName evidence="1">Uncharacterized protein</fullName>
    </submittedName>
</protein>
<evidence type="ECO:0000313" key="2">
    <source>
        <dbReference type="Proteomes" id="UP001420932"/>
    </source>
</evidence>
<accession>A0AAP0E5K3</accession>
<dbReference type="EMBL" id="JBBNAF010000013">
    <property type="protein sequence ID" value="KAK9087021.1"/>
    <property type="molecule type" value="Genomic_DNA"/>
</dbReference>
<organism evidence="1 2">
    <name type="scientific">Stephania yunnanensis</name>
    <dbReference type="NCBI Taxonomy" id="152371"/>
    <lineage>
        <taxon>Eukaryota</taxon>
        <taxon>Viridiplantae</taxon>
        <taxon>Streptophyta</taxon>
        <taxon>Embryophyta</taxon>
        <taxon>Tracheophyta</taxon>
        <taxon>Spermatophyta</taxon>
        <taxon>Magnoliopsida</taxon>
        <taxon>Ranunculales</taxon>
        <taxon>Menispermaceae</taxon>
        <taxon>Menispermoideae</taxon>
        <taxon>Cissampelideae</taxon>
        <taxon>Stephania</taxon>
    </lineage>
</organism>
<reference evidence="1 2" key="1">
    <citation type="submission" date="2024-01" db="EMBL/GenBank/DDBJ databases">
        <title>Genome assemblies of Stephania.</title>
        <authorList>
            <person name="Yang L."/>
        </authorList>
    </citation>
    <scope>NUCLEOTIDE SEQUENCE [LARGE SCALE GENOMIC DNA]</scope>
    <source>
        <strain evidence="1">YNDBR</strain>
        <tissue evidence="1">Leaf</tissue>
    </source>
</reference>
<dbReference type="AlphaFoldDB" id="A0AAP0E5K3"/>